<organism evidence="1">
    <name type="scientific">Amphimedon queenslandica</name>
    <name type="common">Sponge</name>
    <dbReference type="NCBI Taxonomy" id="400682"/>
    <lineage>
        <taxon>Eukaryota</taxon>
        <taxon>Metazoa</taxon>
        <taxon>Porifera</taxon>
        <taxon>Demospongiae</taxon>
        <taxon>Heteroscleromorpha</taxon>
        <taxon>Haplosclerida</taxon>
        <taxon>Niphatidae</taxon>
        <taxon>Amphimedon</taxon>
    </lineage>
</organism>
<dbReference type="AlphaFoldDB" id="A0A1X7U822"/>
<proteinExistence type="predicted"/>
<dbReference type="InParanoid" id="A0A1X7U822"/>
<accession>A0A1X7U822</accession>
<name>A0A1X7U822_AMPQE</name>
<dbReference type="EnsemblMetazoa" id="Aqu2.1.23639_001">
    <property type="protein sequence ID" value="Aqu2.1.23639_001"/>
    <property type="gene ID" value="Aqu2.1.23639"/>
</dbReference>
<sequence length="121" mass="13788">MNVDQYLSIRKPVGVHDPTHTGSPCLQLFREVLSQWVLKTQSKHATSFRKTREVPHNVEDTIGVFCHCNWKVAKVEEDLAVWSKLTDLVYPFLEELAHVIDSELCAPFAVAVCKVKLEEIV</sequence>
<evidence type="ECO:0000313" key="1">
    <source>
        <dbReference type="EnsemblMetazoa" id="Aqu2.1.23639_001"/>
    </source>
</evidence>
<reference evidence="1" key="1">
    <citation type="submission" date="2017-05" db="UniProtKB">
        <authorList>
            <consortium name="EnsemblMetazoa"/>
        </authorList>
    </citation>
    <scope>IDENTIFICATION</scope>
</reference>
<protein>
    <submittedName>
        <fullName evidence="1">Uncharacterized protein</fullName>
    </submittedName>
</protein>